<keyword evidence="2 3" id="KW-0378">Hydrolase</keyword>
<dbReference type="InterPro" id="IPR029001">
    <property type="entry name" value="ITPase-like_fam"/>
</dbReference>
<evidence type="ECO:0000256" key="3">
    <source>
        <dbReference type="HAMAP-Rule" id="MF_00528"/>
    </source>
</evidence>
<protein>
    <recommendedName>
        <fullName evidence="3">dTTP/UTP pyrophosphatase</fullName>
        <shortName evidence="3">dTTPase/UTPase</shortName>
        <ecNumber evidence="3">3.6.1.9</ecNumber>
    </recommendedName>
    <alternativeName>
        <fullName evidence="3">Nucleoside triphosphate pyrophosphatase</fullName>
    </alternativeName>
    <alternativeName>
        <fullName evidence="3">Nucleotide pyrophosphatase</fullName>
        <shortName evidence="3">Nucleotide PPase</shortName>
    </alternativeName>
</protein>
<dbReference type="PANTHER" id="PTHR43213">
    <property type="entry name" value="BIFUNCTIONAL DTTP/UTP PYROPHOSPHATASE/METHYLTRANSFERASE PROTEIN-RELATED"/>
    <property type="match status" value="1"/>
</dbReference>
<dbReference type="CDD" id="cd00555">
    <property type="entry name" value="Maf"/>
    <property type="match status" value="1"/>
</dbReference>
<comment type="subcellular location">
    <subcellularLocation>
        <location evidence="3">Cytoplasm</location>
    </subcellularLocation>
</comment>
<comment type="catalytic activity">
    <reaction evidence="3">
        <text>UTP + H2O = UMP + diphosphate + H(+)</text>
        <dbReference type="Rhea" id="RHEA:29395"/>
        <dbReference type="ChEBI" id="CHEBI:15377"/>
        <dbReference type="ChEBI" id="CHEBI:15378"/>
        <dbReference type="ChEBI" id="CHEBI:33019"/>
        <dbReference type="ChEBI" id="CHEBI:46398"/>
        <dbReference type="ChEBI" id="CHEBI:57865"/>
        <dbReference type="EC" id="3.6.1.9"/>
    </reaction>
</comment>
<accession>A0A2K8N4P4</accession>
<comment type="similarity">
    <text evidence="3">Belongs to the Maf family. YhdE subfamily.</text>
</comment>
<feature type="active site" description="Proton acceptor" evidence="3">
    <location>
        <position position="70"/>
    </location>
</feature>
<dbReference type="RefSeq" id="WP_100667173.1">
    <property type="nucleotide sequence ID" value="NZ_CP024955.1"/>
</dbReference>
<evidence type="ECO:0000313" key="5">
    <source>
        <dbReference type="Proteomes" id="UP000231932"/>
    </source>
</evidence>
<dbReference type="SUPFAM" id="SSF52972">
    <property type="entry name" value="ITPase-like"/>
    <property type="match status" value="1"/>
</dbReference>
<feature type="site" description="Important for substrate specificity" evidence="3">
    <location>
        <position position="13"/>
    </location>
</feature>
<name>A0A2K8N4P4_9BACL</name>
<keyword evidence="5" id="KW-1185">Reference proteome</keyword>
<dbReference type="Gene3D" id="3.90.950.10">
    <property type="match status" value="1"/>
</dbReference>
<dbReference type="PANTHER" id="PTHR43213:SF5">
    <property type="entry name" value="BIFUNCTIONAL DTTP_UTP PYROPHOSPHATASE_METHYLTRANSFERASE PROTEIN-RELATED"/>
    <property type="match status" value="1"/>
</dbReference>
<dbReference type="HAMAP" id="MF_00528">
    <property type="entry name" value="Maf"/>
    <property type="match status" value="1"/>
</dbReference>
<comment type="function">
    <text evidence="3">Nucleoside triphosphate pyrophosphatase that hydrolyzes dTTP and UTP. May have a dual role in cell division arrest and in preventing the incorporation of modified nucleotides into cellular nucleic acids.</text>
</comment>
<dbReference type="AlphaFoldDB" id="A0A2K8N4P4"/>
<evidence type="ECO:0000256" key="2">
    <source>
        <dbReference type="ARBA" id="ARBA00022801"/>
    </source>
</evidence>
<dbReference type="Proteomes" id="UP000231932">
    <property type="component" value="Chromosome"/>
</dbReference>
<keyword evidence="3" id="KW-0963">Cytoplasm</keyword>
<dbReference type="GO" id="GO:0005737">
    <property type="term" value="C:cytoplasm"/>
    <property type="evidence" value="ECO:0007669"/>
    <property type="project" value="UniProtKB-SubCell"/>
</dbReference>
<dbReference type="NCBIfam" id="TIGR00172">
    <property type="entry name" value="maf"/>
    <property type="match status" value="1"/>
</dbReference>
<dbReference type="EMBL" id="CP024955">
    <property type="protein sequence ID" value="ATY84349.1"/>
    <property type="molecule type" value="Genomic_DNA"/>
</dbReference>
<organism evidence="4 5">
    <name type="scientific">Kyrpidia spormannii</name>
    <dbReference type="NCBI Taxonomy" id="2055160"/>
    <lineage>
        <taxon>Bacteria</taxon>
        <taxon>Bacillati</taxon>
        <taxon>Bacillota</taxon>
        <taxon>Bacilli</taxon>
        <taxon>Bacillales</taxon>
        <taxon>Alicyclobacillaceae</taxon>
        <taxon>Kyrpidia</taxon>
    </lineage>
</organism>
<reference evidence="5" key="1">
    <citation type="submission" date="2017-11" db="EMBL/GenBank/DDBJ databases">
        <title>Complete Genome Sequence of Kyrpidia sp. Strain EA-1, a thermophilic, hydrogen-oxidizing Bacterium, isolated from the Azores.</title>
        <authorList>
            <person name="Reiner J.E."/>
            <person name="Lapp C.J."/>
            <person name="Bunk B."/>
            <person name="Gescher J."/>
        </authorList>
    </citation>
    <scope>NUCLEOTIDE SEQUENCE [LARGE SCALE GENOMIC DNA]</scope>
    <source>
        <strain evidence="5">EA-1</strain>
    </source>
</reference>
<dbReference type="KEGG" id="kyr:CVV65_04795"/>
<dbReference type="Pfam" id="PF02545">
    <property type="entry name" value="Maf"/>
    <property type="match status" value="1"/>
</dbReference>
<gene>
    <name evidence="4" type="primary">maf</name>
    <name evidence="4" type="ORF">CVV65_04795</name>
</gene>
<dbReference type="GO" id="GO:0036218">
    <property type="term" value="F:dTTP diphosphatase activity"/>
    <property type="evidence" value="ECO:0007669"/>
    <property type="project" value="RHEA"/>
</dbReference>
<comment type="cofactor">
    <cofactor evidence="1 3">
        <name>a divalent metal cation</name>
        <dbReference type="ChEBI" id="CHEBI:60240"/>
    </cofactor>
</comment>
<evidence type="ECO:0000313" key="4">
    <source>
        <dbReference type="EMBL" id="ATY84349.1"/>
    </source>
</evidence>
<comment type="catalytic activity">
    <reaction evidence="3">
        <text>dTTP + H2O = dTMP + diphosphate + H(+)</text>
        <dbReference type="Rhea" id="RHEA:28534"/>
        <dbReference type="ChEBI" id="CHEBI:15377"/>
        <dbReference type="ChEBI" id="CHEBI:15378"/>
        <dbReference type="ChEBI" id="CHEBI:33019"/>
        <dbReference type="ChEBI" id="CHEBI:37568"/>
        <dbReference type="ChEBI" id="CHEBI:63528"/>
        <dbReference type="EC" id="3.6.1.9"/>
    </reaction>
</comment>
<sequence>MKRELVLASGSPRREALLRGLGLQFDVLRPQVDEVYDAQWPPGKIVRELARMKARWGAARRPRALVIGADTLVVVDRRILGKPSSPDEAVHMLMELQGRAHTVYSGVAVIDAVTGREETGFRATEVRMRPFSQDRAKAYVKTGEPMDKAGAYAIQGVGALLIDSISGDFWTVVGLPLGLLDGLLQTFDVGLFPDF</sequence>
<keyword evidence="3" id="KW-0546">Nucleotide metabolism</keyword>
<proteinExistence type="inferred from homology"/>
<evidence type="ECO:0000256" key="1">
    <source>
        <dbReference type="ARBA" id="ARBA00001968"/>
    </source>
</evidence>
<dbReference type="PIRSF" id="PIRSF006305">
    <property type="entry name" value="Maf"/>
    <property type="match status" value="1"/>
</dbReference>
<dbReference type="OrthoDB" id="9807767at2"/>
<feature type="site" description="Important for substrate specificity" evidence="3">
    <location>
        <position position="155"/>
    </location>
</feature>
<feature type="site" description="Important for substrate specificity" evidence="3">
    <location>
        <position position="71"/>
    </location>
</feature>
<dbReference type="GO" id="GO:0009117">
    <property type="term" value="P:nucleotide metabolic process"/>
    <property type="evidence" value="ECO:0007669"/>
    <property type="project" value="UniProtKB-KW"/>
</dbReference>
<dbReference type="InterPro" id="IPR003697">
    <property type="entry name" value="Maf-like"/>
</dbReference>
<dbReference type="EC" id="3.6.1.9" evidence="3"/>
<dbReference type="GO" id="GO:0036221">
    <property type="term" value="F:UTP diphosphatase activity"/>
    <property type="evidence" value="ECO:0007669"/>
    <property type="project" value="RHEA"/>
</dbReference>
<comment type="caution">
    <text evidence="3">Lacks conserved residue(s) required for the propagation of feature annotation.</text>
</comment>